<feature type="compositionally biased region" description="Acidic residues" evidence="13">
    <location>
        <begin position="1"/>
        <end position="10"/>
    </location>
</feature>
<dbReference type="SMART" id="SM00220">
    <property type="entry name" value="S_TKc"/>
    <property type="match status" value="1"/>
</dbReference>
<dbReference type="InterPro" id="IPR011009">
    <property type="entry name" value="Kinase-like_dom_sf"/>
</dbReference>
<dbReference type="InterPro" id="IPR050839">
    <property type="entry name" value="Rho-assoc_Ser/Thr_Kinase"/>
</dbReference>
<comment type="caution">
    <text evidence="16">The sequence shown here is derived from an EMBL/GenBank/DDBJ whole genome shotgun (WGS) entry which is preliminary data.</text>
</comment>
<keyword evidence="6" id="KW-0547">Nucleotide-binding</keyword>
<evidence type="ECO:0000256" key="8">
    <source>
        <dbReference type="ARBA" id="ARBA00022840"/>
    </source>
</evidence>
<evidence type="ECO:0000256" key="5">
    <source>
        <dbReference type="ARBA" id="ARBA00022679"/>
    </source>
</evidence>
<dbReference type="Gene3D" id="3.90.940.10">
    <property type="match status" value="1"/>
</dbReference>
<dbReference type="AlphaFoldDB" id="A0A8H7SJL4"/>
<evidence type="ECO:0000256" key="12">
    <source>
        <dbReference type="ARBA" id="ARBA00048679"/>
    </source>
</evidence>
<dbReference type="PROSITE" id="PS50011">
    <property type="entry name" value="PROTEIN_KINASE_DOM"/>
    <property type="match status" value="1"/>
</dbReference>
<dbReference type="GO" id="GO:0004674">
    <property type="term" value="F:protein serine/threonine kinase activity"/>
    <property type="evidence" value="ECO:0007669"/>
    <property type="project" value="UniProtKB-KW"/>
</dbReference>
<dbReference type="PANTHER" id="PTHR22988:SF76">
    <property type="entry name" value="CHROMOSOME UNDETERMINED SCAFFOLD_135, WHOLE GENOME SHOTGUN SEQUENCE"/>
    <property type="match status" value="1"/>
</dbReference>
<dbReference type="InterPro" id="IPR036161">
    <property type="entry name" value="RPB6/omega-like_sf"/>
</dbReference>
<keyword evidence="4" id="KW-0597">Phosphoprotein</keyword>
<evidence type="ECO:0000256" key="2">
    <source>
        <dbReference type="ARBA" id="ARBA00022478"/>
    </source>
</evidence>
<dbReference type="Gene3D" id="1.10.510.10">
    <property type="entry name" value="Transferase(Phosphotransferase) domain 1"/>
    <property type="match status" value="1"/>
</dbReference>
<dbReference type="InterPro" id="IPR000961">
    <property type="entry name" value="AGC-kinase_C"/>
</dbReference>
<comment type="catalytic activity">
    <reaction evidence="11">
        <text>L-threonyl-[protein] + ATP = O-phospho-L-threonyl-[protein] + ADP + H(+)</text>
        <dbReference type="Rhea" id="RHEA:46608"/>
        <dbReference type="Rhea" id="RHEA-COMP:11060"/>
        <dbReference type="Rhea" id="RHEA-COMP:11605"/>
        <dbReference type="ChEBI" id="CHEBI:15378"/>
        <dbReference type="ChEBI" id="CHEBI:30013"/>
        <dbReference type="ChEBI" id="CHEBI:30616"/>
        <dbReference type="ChEBI" id="CHEBI:61977"/>
        <dbReference type="ChEBI" id="CHEBI:456216"/>
        <dbReference type="EC" id="2.7.11.1"/>
    </reaction>
</comment>
<keyword evidence="17" id="KW-1185">Reference proteome</keyword>
<keyword evidence="3" id="KW-0723">Serine/threonine-protein kinase</keyword>
<evidence type="ECO:0000313" key="16">
    <source>
        <dbReference type="EMBL" id="KAG2230659.1"/>
    </source>
</evidence>
<dbReference type="SUPFAM" id="SSF63562">
    <property type="entry name" value="RPB6/omega subunit-like"/>
    <property type="match status" value="1"/>
</dbReference>
<evidence type="ECO:0000256" key="11">
    <source>
        <dbReference type="ARBA" id="ARBA00047899"/>
    </source>
</evidence>
<dbReference type="EMBL" id="JAEPRE010000190">
    <property type="protein sequence ID" value="KAG2230659.1"/>
    <property type="molecule type" value="Genomic_DNA"/>
</dbReference>
<feature type="domain" description="AGC-kinase C-terminal" evidence="15">
    <location>
        <begin position="336"/>
        <end position="408"/>
    </location>
</feature>
<name>A0A8H7SJL4_9FUNG</name>
<reference evidence="16" key="1">
    <citation type="submission" date="2021-01" db="EMBL/GenBank/DDBJ databases">
        <title>Metabolic potential, ecology and presence of endohyphal bacteria is reflected in genomic diversity of Mucoromycotina.</title>
        <authorList>
            <person name="Muszewska A."/>
            <person name="Okrasinska A."/>
            <person name="Steczkiewicz K."/>
            <person name="Drgas O."/>
            <person name="Orlowska M."/>
            <person name="Perlinska-Lenart U."/>
            <person name="Aleksandrzak-Piekarczyk T."/>
            <person name="Szatraj K."/>
            <person name="Zielenkiewicz U."/>
            <person name="Pilsyk S."/>
            <person name="Malc E."/>
            <person name="Mieczkowski P."/>
            <person name="Kruszewska J.S."/>
            <person name="Biernat P."/>
            <person name="Pawlowska J."/>
        </authorList>
    </citation>
    <scope>NUCLEOTIDE SEQUENCE</scope>
    <source>
        <strain evidence="16">WA0000018081</strain>
    </source>
</reference>
<keyword evidence="8" id="KW-0067">ATP-binding</keyword>
<evidence type="ECO:0000256" key="4">
    <source>
        <dbReference type="ARBA" id="ARBA00022553"/>
    </source>
</evidence>
<keyword evidence="5" id="KW-0808">Transferase</keyword>
<sequence length="410" mass="47114">MDYEDDEPQEYNDYSDHYEEEVEEPIYDEQQGESVAILDDVMAGGGATTGGVGTAPAETNTAERTERITTPYMTKYEKARILGTRALQISLSAPVMIEIDGETDALAIANRELREKKIPLIVRRFMPDGTYEDWKWFNCFFLIFVQGDTSKASAFNAMSVHDIKPDNILIDKDGHIKLSDFGLSTGFHKTHDSQYYQRLLEGAQNSSGPDFINLNTQKEKIATWKKNRRALAYSTVGTPDYIAPEIFLQRGYGQECDWWSLGAIMFECLCGYPPFCSENPHDTYRKIMNWRETLIFPEDQPISREAEDLIRRLICDPDIRLGRNSPDEIKAHPFFYGINWDQIRNERSPHIPQLRSITDTSYFPTEELDSVPDAVDNQTFQTDTVNAQKDLAFVGYTFKRFDYLTRKNVL</sequence>
<keyword evidence="7" id="KW-0418">Kinase</keyword>
<dbReference type="NCBIfam" id="NF002208">
    <property type="entry name" value="PRK01099.1-3"/>
    <property type="match status" value="1"/>
</dbReference>
<dbReference type="FunFam" id="1.10.510.10:FF:000024">
    <property type="entry name" value="Probable serine/threonine-protein kinase cot-1"/>
    <property type="match status" value="1"/>
</dbReference>
<evidence type="ECO:0000259" key="14">
    <source>
        <dbReference type="PROSITE" id="PS50011"/>
    </source>
</evidence>
<keyword evidence="9" id="KW-0804">Transcription</keyword>
<comment type="catalytic activity">
    <reaction evidence="12">
        <text>L-seryl-[protein] + ATP = O-phospho-L-seryl-[protein] + ADP + H(+)</text>
        <dbReference type="Rhea" id="RHEA:17989"/>
        <dbReference type="Rhea" id="RHEA-COMP:9863"/>
        <dbReference type="Rhea" id="RHEA-COMP:11604"/>
        <dbReference type="ChEBI" id="CHEBI:15378"/>
        <dbReference type="ChEBI" id="CHEBI:29999"/>
        <dbReference type="ChEBI" id="CHEBI:30616"/>
        <dbReference type="ChEBI" id="CHEBI:83421"/>
        <dbReference type="ChEBI" id="CHEBI:456216"/>
        <dbReference type="EC" id="2.7.11.1"/>
    </reaction>
</comment>
<evidence type="ECO:0000256" key="7">
    <source>
        <dbReference type="ARBA" id="ARBA00022777"/>
    </source>
</evidence>
<gene>
    <name evidence="16" type="ORF">INT48_005615</name>
</gene>
<dbReference type="InterPro" id="IPR000719">
    <property type="entry name" value="Prot_kinase_dom"/>
</dbReference>
<evidence type="ECO:0000256" key="3">
    <source>
        <dbReference type="ARBA" id="ARBA00022527"/>
    </source>
</evidence>
<organism evidence="16 17">
    <name type="scientific">Thamnidium elegans</name>
    <dbReference type="NCBI Taxonomy" id="101142"/>
    <lineage>
        <taxon>Eukaryota</taxon>
        <taxon>Fungi</taxon>
        <taxon>Fungi incertae sedis</taxon>
        <taxon>Mucoromycota</taxon>
        <taxon>Mucoromycotina</taxon>
        <taxon>Mucoromycetes</taxon>
        <taxon>Mucorales</taxon>
        <taxon>Mucorineae</taxon>
        <taxon>Mucoraceae</taxon>
        <taxon>Thamnidium</taxon>
    </lineage>
</organism>
<dbReference type="GO" id="GO:0006351">
    <property type="term" value="P:DNA-templated transcription"/>
    <property type="evidence" value="ECO:0007669"/>
    <property type="project" value="InterPro"/>
</dbReference>
<dbReference type="PROSITE" id="PS51285">
    <property type="entry name" value="AGC_KINASE_CTER"/>
    <property type="match status" value="1"/>
</dbReference>
<evidence type="ECO:0000256" key="13">
    <source>
        <dbReference type="SAM" id="MobiDB-lite"/>
    </source>
</evidence>
<comment type="similarity">
    <text evidence="10">Belongs to the protein kinase superfamily. STE Ser/Thr protein kinase family. COT1 subfamily.</text>
</comment>
<dbReference type="GO" id="GO:0003677">
    <property type="term" value="F:DNA binding"/>
    <property type="evidence" value="ECO:0007669"/>
    <property type="project" value="InterPro"/>
</dbReference>
<dbReference type="SMART" id="SM00133">
    <property type="entry name" value="S_TK_X"/>
    <property type="match status" value="1"/>
</dbReference>
<dbReference type="PANTHER" id="PTHR22988">
    <property type="entry name" value="MYOTONIC DYSTROPHY S/T KINASE-RELATED"/>
    <property type="match status" value="1"/>
</dbReference>
<dbReference type="Proteomes" id="UP000613177">
    <property type="component" value="Unassembled WGS sequence"/>
</dbReference>
<evidence type="ECO:0000256" key="9">
    <source>
        <dbReference type="ARBA" id="ARBA00023163"/>
    </source>
</evidence>
<dbReference type="SUPFAM" id="SSF56112">
    <property type="entry name" value="Protein kinase-like (PK-like)"/>
    <property type="match status" value="1"/>
</dbReference>
<dbReference type="EC" id="2.7.11.1" evidence="1"/>
<dbReference type="GO" id="GO:0005524">
    <property type="term" value="F:ATP binding"/>
    <property type="evidence" value="ECO:0007669"/>
    <property type="project" value="UniProtKB-KW"/>
</dbReference>
<keyword evidence="2" id="KW-0240">DNA-directed RNA polymerase</keyword>
<evidence type="ECO:0000256" key="10">
    <source>
        <dbReference type="ARBA" id="ARBA00038271"/>
    </source>
</evidence>
<protein>
    <recommendedName>
        <fullName evidence="1">non-specific serine/threonine protein kinase</fullName>
        <ecNumber evidence="1">2.7.11.1</ecNumber>
    </recommendedName>
</protein>
<dbReference type="InterPro" id="IPR006110">
    <property type="entry name" value="Pol_omega/Rpo6/RPB6"/>
</dbReference>
<dbReference type="InterPro" id="IPR020708">
    <property type="entry name" value="DNA-dir_RNA_polK_14-18kDa_CS"/>
</dbReference>
<accession>A0A8H7SJL4</accession>
<evidence type="ECO:0000256" key="6">
    <source>
        <dbReference type="ARBA" id="ARBA00022741"/>
    </source>
</evidence>
<dbReference type="PROSITE" id="PS01111">
    <property type="entry name" value="RNA_POL_K_14KD"/>
    <property type="match status" value="1"/>
</dbReference>
<dbReference type="Pfam" id="PF00069">
    <property type="entry name" value="Pkinase"/>
    <property type="match status" value="1"/>
</dbReference>
<dbReference type="GO" id="GO:0000428">
    <property type="term" value="C:DNA-directed RNA polymerase complex"/>
    <property type="evidence" value="ECO:0007669"/>
    <property type="project" value="UniProtKB-KW"/>
</dbReference>
<evidence type="ECO:0000313" key="17">
    <source>
        <dbReference type="Proteomes" id="UP000613177"/>
    </source>
</evidence>
<feature type="region of interest" description="Disordered" evidence="13">
    <location>
        <begin position="1"/>
        <end position="30"/>
    </location>
</feature>
<dbReference type="GO" id="GO:0003899">
    <property type="term" value="F:DNA-directed RNA polymerase activity"/>
    <property type="evidence" value="ECO:0007669"/>
    <property type="project" value="InterPro"/>
</dbReference>
<feature type="domain" description="Protein kinase" evidence="14">
    <location>
        <begin position="1"/>
        <end position="335"/>
    </location>
</feature>
<dbReference type="SMART" id="SM01409">
    <property type="entry name" value="RNA_pol_Rpb6"/>
    <property type="match status" value="1"/>
</dbReference>
<dbReference type="GO" id="GO:0007010">
    <property type="term" value="P:cytoskeleton organization"/>
    <property type="evidence" value="ECO:0007669"/>
    <property type="project" value="UniProtKB-ARBA"/>
</dbReference>
<feature type="compositionally biased region" description="Acidic residues" evidence="13">
    <location>
        <begin position="18"/>
        <end position="30"/>
    </location>
</feature>
<evidence type="ECO:0000259" key="15">
    <source>
        <dbReference type="PROSITE" id="PS51285"/>
    </source>
</evidence>
<proteinExistence type="inferred from homology"/>
<dbReference type="Pfam" id="PF01192">
    <property type="entry name" value="RNA_pol_Rpb6"/>
    <property type="match status" value="1"/>
</dbReference>
<evidence type="ECO:0000256" key="1">
    <source>
        <dbReference type="ARBA" id="ARBA00012513"/>
    </source>
</evidence>